<gene>
    <name evidence="1" type="ORF">GCM10008983_05790</name>
</gene>
<proteinExistence type="predicted"/>
<reference evidence="2" key="1">
    <citation type="journal article" date="2019" name="Int. J. Syst. Evol. Microbiol.">
        <title>The Global Catalogue of Microorganisms (GCM) 10K type strain sequencing project: providing services to taxonomists for standard genome sequencing and annotation.</title>
        <authorList>
            <consortium name="The Broad Institute Genomics Platform"/>
            <consortium name="The Broad Institute Genome Sequencing Center for Infectious Disease"/>
            <person name="Wu L."/>
            <person name="Ma J."/>
        </authorList>
    </citation>
    <scope>NUCLEOTIDE SEQUENCE [LARGE SCALE GENOMIC DNA]</scope>
    <source>
        <strain evidence="2">JCM 12149</strain>
    </source>
</reference>
<protein>
    <submittedName>
        <fullName evidence="1">Uncharacterized protein</fullName>
    </submittedName>
</protein>
<accession>A0ABP3IXW8</accession>
<dbReference type="Proteomes" id="UP001501459">
    <property type="component" value="Unassembled WGS sequence"/>
</dbReference>
<evidence type="ECO:0000313" key="1">
    <source>
        <dbReference type="EMBL" id="GAA0432050.1"/>
    </source>
</evidence>
<evidence type="ECO:0000313" key="2">
    <source>
        <dbReference type="Proteomes" id="UP001501459"/>
    </source>
</evidence>
<keyword evidence="2" id="KW-1185">Reference proteome</keyword>
<name>A0ABP3IXW8_9BACI</name>
<dbReference type="EMBL" id="BAAADM010000011">
    <property type="protein sequence ID" value="GAA0432050.1"/>
    <property type="molecule type" value="Genomic_DNA"/>
</dbReference>
<comment type="caution">
    <text evidence="1">The sequence shown here is derived from an EMBL/GenBank/DDBJ whole genome shotgun (WGS) entry which is preliminary data.</text>
</comment>
<organism evidence="1 2">
    <name type="scientific">Lentibacillus halophilus</name>
    <dbReference type="NCBI Taxonomy" id="295065"/>
    <lineage>
        <taxon>Bacteria</taxon>
        <taxon>Bacillati</taxon>
        <taxon>Bacillota</taxon>
        <taxon>Bacilli</taxon>
        <taxon>Bacillales</taxon>
        <taxon>Bacillaceae</taxon>
        <taxon>Lentibacillus</taxon>
    </lineage>
</organism>
<sequence>MEIQKCTMLSLFIDNMLKVQGVFLQLEGLSAKDLAPHPVLQASTVYISIMSYSSLNFSLNHYIQLIYTLHLGDMVDV</sequence>